<sequence>MKSLFRLSILAIIVINLAGTLFGLSFEYLLFIAGIGALVAGFPLMGKGFQKAAIIFLVLGAGMLLFGGHPFELWVRAATSMTNIIAIVAVMQTFAVPIKIGGYGEAIKSWMDGRLKGKSSLFIFLTLTTHLLTSFLNMGSVPVTVSLFEPTLKARVPDWKRFFARASTRGYVLSVLWSPGAVNLSLVVQATGLSWSKVFIPGFLLAFLGMGASWLTELVGSHGKNALLPQADSHEGRAEGGRVVHVLGIVASFILLIVILERLNVGVSSGRTVLAGLALALVWTLSQARRPGLEAALKTHWREGLLKVGDIAPFFVAMGIFSTGLEASGFLEAAAPLIKTAADALGAASVILIAGIIAATSLVGLHPFITIVLFGKVLSYVSLSIPPITIALALSVGGAAAYMITPFAGMIMIMSRLIGVKATDIALGWNWRFSLAFLAGGLVYAFAWGALFG</sequence>
<feature type="transmembrane region" description="Helical" evidence="1">
    <location>
        <begin position="240"/>
        <end position="260"/>
    </location>
</feature>
<keyword evidence="1" id="KW-0472">Membrane</keyword>
<keyword evidence="1" id="KW-1133">Transmembrane helix</keyword>
<gene>
    <name evidence="2" type="ORF">SDC9_16213</name>
</gene>
<feature type="transmembrane region" description="Helical" evidence="1">
    <location>
        <begin position="400"/>
        <end position="419"/>
    </location>
</feature>
<keyword evidence="1" id="KW-0812">Transmembrane</keyword>
<evidence type="ECO:0000313" key="2">
    <source>
        <dbReference type="EMBL" id="MPL70457.1"/>
    </source>
</evidence>
<proteinExistence type="predicted"/>
<dbReference type="EMBL" id="VSSQ01000053">
    <property type="protein sequence ID" value="MPL70457.1"/>
    <property type="molecule type" value="Genomic_DNA"/>
</dbReference>
<feature type="transmembrane region" description="Helical" evidence="1">
    <location>
        <begin position="266"/>
        <end position="285"/>
    </location>
</feature>
<feature type="transmembrane region" description="Helical" evidence="1">
    <location>
        <begin position="345"/>
        <end position="365"/>
    </location>
</feature>
<evidence type="ECO:0000256" key="1">
    <source>
        <dbReference type="SAM" id="Phobius"/>
    </source>
</evidence>
<protein>
    <recommendedName>
        <fullName evidence="3">Citrate transporter-like domain-containing protein</fullName>
    </recommendedName>
</protein>
<feature type="transmembrane region" description="Helical" evidence="1">
    <location>
        <begin position="431"/>
        <end position="451"/>
    </location>
</feature>
<feature type="transmembrane region" description="Helical" evidence="1">
    <location>
        <begin position="77"/>
        <end position="98"/>
    </location>
</feature>
<accession>A0A644TVF1</accession>
<reference evidence="2" key="1">
    <citation type="submission" date="2019-08" db="EMBL/GenBank/DDBJ databases">
        <authorList>
            <person name="Kucharzyk K."/>
            <person name="Murdoch R.W."/>
            <person name="Higgins S."/>
            <person name="Loffler F."/>
        </authorList>
    </citation>
    <scope>NUCLEOTIDE SEQUENCE</scope>
</reference>
<dbReference type="AlphaFoldDB" id="A0A644TVF1"/>
<feature type="transmembrane region" description="Helical" evidence="1">
    <location>
        <begin position="377"/>
        <end position="394"/>
    </location>
</feature>
<evidence type="ECO:0008006" key="3">
    <source>
        <dbReference type="Google" id="ProtNLM"/>
    </source>
</evidence>
<feature type="transmembrane region" description="Helical" evidence="1">
    <location>
        <begin position="305"/>
        <end position="325"/>
    </location>
</feature>
<feature type="transmembrane region" description="Helical" evidence="1">
    <location>
        <begin position="198"/>
        <end position="219"/>
    </location>
</feature>
<feature type="transmembrane region" description="Helical" evidence="1">
    <location>
        <begin position="119"/>
        <end position="138"/>
    </location>
</feature>
<comment type="caution">
    <text evidence="2">The sequence shown here is derived from an EMBL/GenBank/DDBJ whole genome shotgun (WGS) entry which is preliminary data.</text>
</comment>
<feature type="transmembrane region" description="Helical" evidence="1">
    <location>
        <begin position="52"/>
        <end position="71"/>
    </location>
</feature>
<name>A0A644TVF1_9ZZZZ</name>
<organism evidence="2">
    <name type="scientific">bioreactor metagenome</name>
    <dbReference type="NCBI Taxonomy" id="1076179"/>
    <lineage>
        <taxon>unclassified sequences</taxon>
        <taxon>metagenomes</taxon>
        <taxon>ecological metagenomes</taxon>
    </lineage>
</organism>